<proteinExistence type="predicted"/>
<protein>
    <submittedName>
        <fullName evidence="1">Uncharacterized protein</fullName>
    </submittedName>
</protein>
<organism evidence="1 2">
    <name type="scientific">Serratia fonticola</name>
    <dbReference type="NCBI Taxonomy" id="47917"/>
    <lineage>
        <taxon>Bacteria</taxon>
        <taxon>Pseudomonadati</taxon>
        <taxon>Pseudomonadota</taxon>
        <taxon>Gammaproteobacteria</taxon>
        <taxon>Enterobacterales</taxon>
        <taxon>Yersiniaceae</taxon>
        <taxon>Serratia</taxon>
    </lineage>
</organism>
<evidence type="ECO:0000313" key="1">
    <source>
        <dbReference type="EMBL" id="QKJ60533.1"/>
    </source>
</evidence>
<name>A0AAE7ELC7_SERFO</name>
<gene>
    <name evidence="1" type="ORF">G9399_22400</name>
</gene>
<reference evidence="2" key="1">
    <citation type="submission" date="2020-03" db="EMBL/GenBank/DDBJ databases">
        <title>Genome sequences of seven Enterobacteriaceae strains isolated from Canadian wastewater treatment facilities.</title>
        <authorList>
            <person name="Huang H."/>
            <person name="Chmara J.T."/>
            <person name="Duceppe M.-O."/>
        </authorList>
    </citation>
    <scope>NUCLEOTIDE SEQUENCE [LARGE SCALE GENOMIC DNA]</scope>
    <source>
        <strain evidence="2">Biosolid 3</strain>
    </source>
</reference>
<evidence type="ECO:0000313" key="2">
    <source>
        <dbReference type="Proteomes" id="UP000503464"/>
    </source>
</evidence>
<accession>A0AAE7ELC7</accession>
<dbReference type="RefSeq" id="WP_173409840.1">
    <property type="nucleotide sequence ID" value="NZ_CP054160.3"/>
</dbReference>
<dbReference type="Proteomes" id="UP000503464">
    <property type="component" value="Chromosome"/>
</dbReference>
<dbReference type="AlphaFoldDB" id="A0AAE7ELC7"/>
<dbReference type="EMBL" id="CP054160">
    <property type="protein sequence ID" value="QKJ60533.1"/>
    <property type="molecule type" value="Genomic_DNA"/>
</dbReference>
<sequence>MKKLPLNVIYRLYKAEVGDTIDNTYVRLTGGWMTNDRRDVDDKGLLQRNTIYQFAFKDLSDGQYYKASQAATEVIVPDSNGYSVVRYKEPFSDPSNYPHTVYTCQYSTNAVSVAEYTEALQP</sequence>